<evidence type="ECO:0008006" key="3">
    <source>
        <dbReference type="Google" id="ProtNLM"/>
    </source>
</evidence>
<gene>
    <name evidence="1" type="ORF">CMPG5300_2003</name>
</gene>
<dbReference type="Pfam" id="PF16162">
    <property type="entry name" value="KwaB"/>
    <property type="match status" value="1"/>
</dbReference>
<sequence>MVARAIKTFSSAAVDEYDLEPFNILKRSKDTFSYSEEGQLSNADEVIKKLEDVEFSPEEDLSVLGKLDKVKGAIVKVTVPNDNRNDIFYLFVKVETFNQFKKRNINLGFMANVDNNGVHNITDSKTTFGVKDTIGFYYHDSHFLISNHSDFERMLFLISEYQRSAEKKADELVSFSTVLENVDALKSDLEGRGSVIMARMMARISIDDLRKKFSDAELDDTLKSLNDIITDERFERDFEDLTLDINKKKIYYTSDTKFKFVALLADRPAKTIFLGRKFME</sequence>
<comment type="caution">
    <text evidence="1">The sequence shown here is derived from an EMBL/GenBank/DDBJ whole genome shotgun (WGS) entry which is preliminary data.</text>
</comment>
<proteinExistence type="predicted"/>
<dbReference type="EMBL" id="AXZV01000012">
    <property type="protein sequence ID" value="KGH42506.1"/>
    <property type="molecule type" value="Genomic_DNA"/>
</dbReference>
<dbReference type="AlphaFoldDB" id="A0AAW3FN15"/>
<organism evidence="1 2">
    <name type="scientific">Lactiplantibacillus plantarum CMPG5300</name>
    <dbReference type="NCBI Taxonomy" id="1304889"/>
    <lineage>
        <taxon>Bacteria</taxon>
        <taxon>Bacillati</taxon>
        <taxon>Bacillota</taxon>
        <taxon>Bacilli</taxon>
        <taxon>Lactobacillales</taxon>
        <taxon>Lactobacillaceae</taxon>
        <taxon>Lactiplantibacillus</taxon>
    </lineage>
</organism>
<evidence type="ECO:0000313" key="1">
    <source>
        <dbReference type="EMBL" id="KGH42506.1"/>
    </source>
</evidence>
<protein>
    <recommendedName>
        <fullName evidence="3">Prophage protein</fullName>
    </recommendedName>
</protein>
<accession>A0AAW3FN15</accession>
<reference evidence="1 2" key="1">
    <citation type="journal article" date="2014" name="Genome Announc.">
        <title>Draft Genome Sequence of Lactobacillus plantarum CMPG5300, a Human Vaginal Isolate.</title>
        <authorList>
            <person name="Malik S."/>
            <person name="Siezen R.J."/>
            <person name="Renckens B."/>
            <person name="Vaneechoutte M."/>
            <person name="Vanderleyden J."/>
            <person name="Lebeer S."/>
        </authorList>
    </citation>
    <scope>NUCLEOTIDE SEQUENCE [LARGE SCALE GENOMIC DNA]</scope>
    <source>
        <strain evidence="1 2">CMPG5300</strain>
    </source>
</reference>
<name>A0AAW3FN15_LACPN</name>
<dbReference type="InterPro" id="IPR032359">
    <property type="entry name" value="KwaB-like"/>
</dbReference>
<dbReference type="Proteomes" id="UP000029801">
    <property type="component" value="Chromosome"/>
</dbReference>
<evidence type="ECO:0000313" key="2">
    <source>
        <dbReference type="Proteomes" id="UP000029801"/>
    </source>
</evidence>